<dbReference type="Pfam" id="PF16470">
    <property type="entry name" value="S8_pro-domain"/>
    <property type="match status" value="1"/>
</dbReference>
<proteinExistence type="predicted"/>
<feature type="chain" id="PRO_5047323762" description="Peptidase S8 pro-domain domain-containing protein" evidence="5">
    <location>
        <begin position="19"/>
        <end position="153"/>
    </location>
</feature>
<reference evidence="7 8" key="1">
    <citation type="submission" date="2021-06" db="EMBL/GenBank/DDBJ databases">
        <title>A haploid diamondback moth (Plutella xylostella L.) genome assembly resolves 31 chromosomes and identifies a diamide resistance mutation.</title>
        <authorList>
            <person name="Ward C.M."/>
            <person name="Perry K.D."/>
            <person name="Baker G."/>
            <person name="Powis K."/>
            <person name="Heckel D.G."/>
            <person name="Baxter S.W."/>
        </authorList>
    </citation>
    <scope>NUCLEOTIDE SEQUENCE [LARGE SCALE GENOMIC DNA]</scope>
    <source>
        <strain evidence="7 8">LV</strain>
        <tissue evidence="7">Single pupa</tissue>
    </source>
</reference>
<feature type="domain" description="Peptidase S8 pro-domain" evidence="6">
    <location>
        <begin position="34"/>
        <end position="110"/>
    </location>
</feature>
<dbReference type="Gene3D" id="3.30.70.850">
    <property type="entry name" value="Peptidase S8, pro-domain"/>
    <property type="match status" value="1"/>
</dbReference>
<keyword evidence="5" id="KW-0732">Signal</keyword>
<name>A0ABQ7Q564_PLUXY</name>
<evidence type="ECO:0000313" key="8">
    <source>
        <dbReference type="Proteomes" id="UP000823941"/>
    </source>
</evidence>
<evidence type="ECO:0000259" key="6">
    <source>
        <dbReference type="Pfam" id="PF16470"/>
    </source>
</evidence>
<organism evidence="7 8">
    <name type="scientific">Plutella xylostella</name>
    <name type="common">Diamondback moth</name>
    <name type="synonym">Plutella maculipennis</name>
    <dbReference type="NCBI Taxonomy" id="51655"/>
    <lineage>
        <taxon>Eukaryota</taxon>
        <taxon>Metazoa</taxon>
        <taxon>Ecdysozoa</taxon>
        <taxon>Arthropoda</taxon>
        <taxon>Hexapoda</taxon>
        <taxon>Insecta</taxon>
        <taxon>Pterygota</taxon>
        <taxon>Neoptera</taxon>
        <taxon>Endopterygota</taxon>
        <taxon>Lepidoptera</taxon>
        <taxon>Glossata</taxon>
        <taxon>Ditrysia</taxon>
        <taxon>Yponomeutoidea</taxon>
        <taxon>Plutellidae</taxon>
        <taxon>Plutella</taxon>
    </lineage>
</organism>
<keyword evidence="3" id="KW-0720">Serine protease</keyword>
<feature type="signal peptide" evidence="5">
    <location>
        <begin position="1"/>
        <end position="18"/>
    </location>
</feature>
<evidence type="ECO:0000256" key="2">
    <source>
        <dbReference type="ARBA" id="ARBA00022801"/>
    </source>
</evidence>
<protein>
    <recommendedName>
        <fullName evidence="6">Peptidase S8 pro-domain domain-containing protein</fullName>
    </recommendedName>
</protein>
<sequence length="153" mass="17461">MWVSLLVCVWGVAGGARGEGGAAGRRAGATYHNQFAVHVPAGAHHADDIAARLGYVNHGQIGSLKGYYLLEHHTISKRSAEPSHEHHRLLNEEPQVRWVQQQRERRRVKRDYSYDGALWSQLSRRLPAHRTHHRALASSPFFPDPLFKEQWYL</sequence>
<gene>
    <name evidence="7" type="ORF">JYU34_015935</name>
</gene>
<dbReference type="InterPro" id="IPR038466">
    <property type="entry name" value="S8_pro-domain_sf"/>
</dbReference>
<keyword evidence="1" id="KW-0645">Protease</keyword>
<evidence type="ECO:0000256" key="1">
    <source>
        <dbReference type="ARBA" id="ARBA00022670"/>
    </source>
</evidence>
<accession>A0ABQ7Q564</accession>
<evidence type="ECO:0000256" key="4">
    <source>
        <dbReference type="ARBA" id="ARBA00023157"/>
    </source>
</evidence>
<dbReference type="Proteomes" id="UP000823941">
    <property type="component" value="Chromosome 21"/>
</dbReference>
<dbReference type="PANTHER" id="PTHR42884">
    <property type="entry name" value="PROPROTEIN CONVERTASE SUBTILISIN/KEXIN-RELATED"/>
    <property type="match status" value="1"/>
</dbReference>
<dbReference type="EMBL" id="JAHIBW010000021">
    <property type="protein sequence ID" value="KAG7300343.1"/>
    <property type="molecule type" value="Genomic_DNA"/>
</dbReference>
<dbReference type="SUPFAM" id="SSF54897">
    <property type="entry name" value="Protease propeptides/inhibitors"/>
    <property type="match status" value="1"/>
</dbReference>
<dbReference type="InterPro" id="IPR032815">
    <property type="entry name" value="S8_pro-domain"/>
</dbReference>
<keyword evidence="8" id="KW-1185">Reference proteome</keyword>
<keyword evidence="4" id="KW-1015">Disulfide bond</keyword>
<keyword evidence="2" id="KW-0378">Hydrolase</keyword>
<comment type="caution">
    <text evidence="7">The sequence shown here is derived from an EMBL/GenBank/DDBJ whole genome shotgun (WGS) entry which is preliminary data.</text>
</comment>
<evidence type="ECO:0000313" key="7">
    <source>
        <dbReference type="EMBL" id="KAG7300343.1"/>
    </source>
</evidence>
<evidence type="ECO:0000256" key="5">
    <source>
        <dbReference type="SAM" id="SignalP"/>
    </source>
</evidence>
<evidence type="ECO:0000256" key="3">
    <source>
        <dbReference type="ARBA" id="ARBA00022825"/>
    </source>
</evidence>
<dbReference type="PANTHER" id="PTHR42884:SF23">
    <property type="entry name" value="FURIN-LIKE PROTEASE 2"/>
    <property type="match status" value="1"/>
</dbReference>
<feature type="non-terminal residue" evidence="7">
    <location>
        <position position="153"/>
    </location>
</feature>